<dbReference type="EMBL" id="BMJI01000003">
    <property type="protein sequence ID" value="GGC84412.1"/>
    <property type="molecule type" value="Genomic_DNA"/>
</dbReference>
<reference evidence="2" key="1">
    <citation type="journal article" date="2019" name="Int. J. Syst. Evol. Microbiol.">
        <title>The Global Catalogue of Microorganisms (GCM) 10K type strain sequencing project: providing services to taxonomists for standard genome sequencing and annotation.</title>
        <authorList>
            <consortium name="The Broad Institute Genomics Platform"/>
            <consortium name="The Broad Institute Genome Sequencing Center for Infectious Disease"/>
            <person name="Wu L."/>
            <person name="Ma J."/>
        </authorList>
    </citation>
    <scope>NUCLEOTIDE SEQUENCE [LARGE SCALE GENOMIC DNA]</scope>
    <source>
        <strain evidence="2">CGMCC 1.15480</strain>
    </source>
</reference>
<evidence type="ECO:0000313" key="2">
    <source>
        <dbReference type="Proteomes" id="UP000597761"/>
    </source>
</evidence>
<dbReference type="RefSeq" id="WP_188666809.1">
    <property type="nucleotide sequence ID" value="NZ_BMJI01000003.1"/>
</dbReference>
<dbReference type="Proteomes" id="UP000597761">
    <property type="component" value="Unassembled WGS sequence"/>
</dbReference>
<gene>
    <name evidence="1" type="ORF">GCM10011512_09060</name>
</gene>
<comment type="caution">
    <text evidence="1">The sequence shown here is derived from an EMBL/GenBank/DDBJ whole genome shotgun (WGS) entry which is preliminary data.</text>
</comment>
<evidence type="ECO:0000313" key="1">
    <source>
        <dbReference type="EMBL" id="GGC84412.1"/>
    </source>
</evidence>
<keyword evidence="2" id="KW-1185">Reference proteome</keyword>
<protein>
    <submittedName>
        <fullName evidence="1">Uncharacterized protein</fullName>
    </submittedName>
</protein>
<organism evidence="1 2">
    <name type="scientific">Tersicoccus solisilvae</name>
    <dbReference type="NCBI Taxonomy" id="1882339"/>
    <lineage>
        <taxon>Bacteria</taxon>
        <taxon>Bacillati</taxon>
        <taxon>Actinomycetota</taxon>
        <taxon>Actinomycetes</taxon>
        <taxon>Micrococcales</taxon>
        <taxon>Micrococcaceae</taxon>
        <taxon>Tersicoccus</taxon>
    </lineage>
</organism>
<accession>A0ABQ1NWK8</accession>
<sequence>MSAAADLETLRRWDDAGGHWRVVGRSATGVTVALCRCDGGEELQRFTSDDADLLAWLGNRDDATG</sequence>
<name>A0ABQ1NWK8_9MICC</name>
<proteinExistence type="predicted"/>